<keyword evidence="3" id="KW-1185">Reference proteome</keyword>
<dbReference type="InterPro" id="IPR011009">
    <property type="entry name" value="Kinase-like_dom_sf"/>
</dbReference>
<protein>
    <recommendedName>
        <fullName evidence="1">Aminoglycoside phosphotransferase domain-containing protein</fullName>
    </recommendedName>
</protein>
<evidence type="ECO:0000259" key="1">
    <source>
        <dbReference type="Pfam" id="PF01636"/>
    </source>
</evidence>
<sequence length="159" mass="17975">MEKLPGATYIEACLQHNVYEAFSPEQYPRQSNTVTDFAKFLAASWKSPQDIDTESTKAKFIERFNMLARELLSRFTPRIHEISNSLDIVFTADYPSVLTHGDLCEMNFLVDPQSGHLTGVIDWAEAEILPFGCALWGLKNLLGFMDGAGWSWLALFPRP</sequence>
<evidence type="ECO:0000313" key="2">
    <source>
        <dbReference type="EMBL" id="KAF1986149.1"/>
    </source>
</evidence>
<dbReference type="Gene3D" id="3.90.1200.10">
    <property type="match status" value="1"/>
</dbReference>
<name>A0A6G1GZH0_9PEZI</name>
<dbReference type="Pfam" id="PF01636">
    <property type="entry name" value="APH"/>
    <property type="match status" value="1"/>
</dbReference>
<dbReference type="EMBL" id="ML977158">
    <property type="protein sequence ID" value="KAF1986149.1"/>
    <property type="molecule type" value="Genomic_DNA"/>
</dbReference>
<accession>A0A6G1GZH0</accession>
<proteinExistence type="predicted"/>
<dbReference type="SUPFAM" id="SSF56112">
    <property type="entry name" value="Protein kinase-like (PK-like)"/>
    <property type="match status" value="1"/>
</dbReference>
<feature type="domain" description="Aminoglycoside phosphotransferase" evidence="1">
    <location>
        <begin position="26"/>
        <end position="140"/>
    </location>
</feature>
<reference evidence="2" key="1">
    <citation type="journal article" date="2020" name="Stud. Mycol.">
        <title>101 Dothideomycetes genomes: a test case for predicting lifestyles and emergence of pathogens.</title>
        <authorList>
            <person name="Haridas S."/>
            <person name="Albert R."/>
            <person name="Binder M."/>
            <person name="Bloem J."/>
            <person name="Labutti K."/>
            <person name="Salamov A."/>
            <person name="Andreopoulos B."/>
            <person name="Baker S."/>
            <person name="Barry K."/>
            <person name="Bills G."/>
            <person name="Bluhm B."/>
            <person name="Cannon C."/>
            <person name="Castanera R."/>
            <person name="Culley D."/>
            <person name="Daum C."/>
            <person name="Ezra D."/>
            <person name="Gonzalez J."/>
            <person name="Henrissat B."/>
            <person name="Kuo A."/>
            <person name="Liang C."/>
            <person name="Lipzen A."/>
            <person name="Lutzoni F."/>
            <person name="Magnuson J."/>
            <person name="Mondo S."/>
            <person name="Nolan M."/>
            <person name="Ohm R."/>
            <person name="Pangilinan J."/>
            <person name="Park H.-J."/>
            <person name="Ramirez L."/>
            <person name="Alfaro M."/>
            <person name="Sun H."/>
            <person name="Tritt A."/>
            <person name="Yoshinaga Y."/>
            <person name="Zwiers L.-H."/>
            <person name="Turgeon B."/>
            <person name="Goodwin S."/>
            <person name="Spatafora J."/>
            <person name="Crous P."/>
            <person name="Grigoriev I."/>
        </authorList>
    </citation>
    <scope>NUCLEOTIDE SEQUENCE</scope>
    <source>
        <strain evidence="2">CBS 113979</strain>
    </source>
</reference>
<dbReference type="InterPro" id="IPR002575">
    <property type="entry name" value="Aminoglycoside_PTrfase"/>
</dbReference>
<organism evidence="2 3">
    <name type="scientific">Aulographum hederae CBS 113979</name>
    <dbReference type="NCBI Taxonomy" id="1176131"/>
    <lineage>
        <taxon>Eukaryota</taxon>
        <taxon>Fungi</taxon>
        <taxon>Dikarya</taxon>
        <taxon>Ascomycota</taxon>
        <taxon>Pezizomycotina</taxon>
        <taxon>Dothideomycetes</taxon>
        <taxon>Pleosporomycetidae</taxon>
        <taxon>Aulographales</taxon>
        <taxon>Aulographaceae</taxon>
    </lineage>
</organism>
<dbReference type="Proteomes" id="UP000800041">
    <property type="component" value="Unassembled WGS sequence"/>
</dbReference>
<dbReference type="AlphaFoldDB" id="A0A6G1GZH0"/>
<evidence type="ECO:0000313" key="3">
    <source>
        <dbReference type="Proteomes" id="UP000800041"/>
    </source>
</evidence>
<dbReference type="OrthoDB" id="5598852at2759"/>
<gene>
    <name evidence="2" type="ORF">K402DRAFT_421368</name>
</gene>